<name>A0ABW3AU31_9SPHI</name>
<evidence type="ECO:0000313" key="2">
    <source>
        <dbReference type="Proteomes" id="UP001597010"/>
    </source>
</evidence>
<dbReference type="Proteomes" id="UP001597010">
    <property type="component" value="Unassembled WGS sequence"/>
</dbReference>
<evidence type="ECO:0000313" key="1">
    <source>
        <dbReference type="EMBL" id="MFD0793844.1"/>
    </source>
</evidence>
<sequence length="106" mass="12522">MCETTILTQNGLTVISHCPDCGMLNIWHQNLLLCFTPLQFFAFQRFTNDMNFEERCFPFPDGSERVVLCTPNRDINFVYTKQEWESFNTAMLEAVYLLEVYNTIYQ</sequence>
<reference evidence="2" key="1">
    <citation type="journal article" date="2019" name="Int. J. Syst. Evol. Microbiol.">
        <title>The Global Catalogue of Microorganisms (GCM) 10K type strain sequencing project: providing services to taxonomists for standard genome sequencing and annotation.</title>
        <authorList>
            <consortium name="The Broad Institute Genomics Platform"/>
            <consortium name="The Broad Institute Genome Sequencing Center for Infectious Disease"/>
            <person name="Wu L."/>
            <person name="Ma J."/>
        </authorList>
    </citation>
    <scope>NUCLEOTIDE SEQUENCE [LARGE SCALE GENOMIC DNA]</scope>
    <source>
        <strain evidence="2">CCUG 61484</strain>
    </source>
</reference>
<dbReference type="RefSeq" id="WP_377114240.1">
    <property type="nucleotide sequence ID" value="NZ_JBHTHZ010000005.1"/>
</dbReference>
<gene>
    <name evidence="1" type="ORF">ACFQZX_09455</name>
</gene>
<keyword evidence="2" id="KW-1185">Reference proteome</keyword>
<dbReference type="EMBL" id="JBHTHZ010000005">
    <property type="protein sequence ID" value="MFD0793844.1"/>
    <property type="molecule type" value="Genomic_DNA"/>
</dbReference>
<proteinExistence type="predicted"/>
<organism evidence="1 2">
    <name type="scientific">Mucilaginibacter litoreus</name>
    <dbReference type="NCBI Taxonomy" id="1048221"/>
    <lineage>
        <taxon>Bacteria</taxon>
        <taxon>Pseudomonadati</taxon>
        <taxon>Bacteroidota</taxon>
        <taxon>Sphingobacteriia</taxon>
        <taxon>Sphingobacteriales</taxon>
        <taxon>Sphingobacteriaceae</taxon>
        <taxon>Mucilaginibacter</taxon>
    </lineage>
</organism>
<protein>
    <submittedName>
        <fullName evidence="1">Uncharacterized protein</fullName>
    </submittedName>
</protein>
<comment type="caution">
    <text evidence="1">The sequence shown here is derived from an EMBL/GenBank/DDBJ whole genome shotgun (WGS) entry which is preliminary data.</text>
</comment>
<accession>A0ABW3AU31</accession>